<dbReference type="InterPro" id="IPR003789">
    <property type="entry name" value="Asn/Gln_tRNA_amidoTrase-B-like"/>
</dbReference>
<reference evidence="1 2" key="1">
    <citation type="journal article" date="2014" name="Genome Announc.">
        <title>Complete Genome Sequence of Hyphomicrobium nitrativorans Strain NL23, a Denitrifying Bacterium Isolated from Biofilm of a Methanol-Fed Denitrification System Treating Seawater at the Montreal Biodome.</title>
        <authorList>
            <person name="Martineau C."/>
            <person name="Villeneuve C."/>
            <person name="Mauffrey F."/>
            <person name="Villemur R."/>
        </authorList>
    </citation>
    <scope>NUCLEOTIDE SEQUENCE [LARGE SCALE GENOMIC DNA]</scope>
    <source>
        <strain evidence="1">NL23</strain>
    </source>
</reference>
<dbReference type="InterPro" id="IPR023168">
    <property type="entry name" value="GatB_Yqey_C_2"/>
</dbReference>
<accession>V5SDY8</accession>
<dbReference type="SUPFAM" id="SSF89095">
    <property type="entry name" value="GatB/YqeY motif"/>
    <property type="match status" value="1"/>
</dbReference>
<dbReference type="STRING" id="1029756.W911_10570"/>
<gene>
    <name evidence="1" type="ORF">W911_10570</name>
</gene>
<proteinExistence type="predicted"/>
<dbReference type="GO" id="GO:0016884">
    <property type="term" value="F:carbon-nitrogen ligase activity, with glutamine as amido-N-donor"/>
    <property type="evidence" value="ECO:0007669"/>
    <property type="project" value="InterPro"/>
</dbReference>
<dbReference type="KEGG" id="hni:W911_10570"/>
<evidence type="ECO:0000313" key="1">
    <source>
        <dbReference type="EMBL" id="AHB48738.1"/>
    </source>
</evidence>
<dbReference type="PATRIC" id="fig|1029756.8.peg.2199"/>
<organism evidence="1 2">
    <name type="scientific">Hyphomicrobium nitrativorans NL23</name>
    <dbReference type="NCBI Taxonomy" id="1029756"/>
    <lineage>
        <taxon>Bacteria</taxon>
        <taxon>Pseudomonadati</taxon>
        <taxon>Pseudomonadota</taxon>
        <taxon>Alphaproteobacteria</taxon>
        <taxon>Hyphomicrobiales</taxon>
        <taxon>Hyphomicrobiaceae</taxon>
        <taxon>Hyphomicrobium</taxon>
    </lineage>
</organism>
<protein>
    <submittedName>
        <fullName evidence="1">Aspartyl-tRNA amidotransferase subunit B</fullName>
    </submittedName>
</protein>
<dbReference type="InterPro" id="IPR042184">
    <property type="entry name" value="YqeY/Aim41_N"/>
</dbReference>
<dbReference type="AlphaFoldDB" id="V5SDY8"/>
<keyword evidence="1" id="KW-0808">Transferase</keyword>
<dbReference type="InterPro" id="IPR019004">
    <property type="entry name" value="YqeY/Aim41"/>
</dbReference>
<evidence type="ECO:0000313" key="2">
    <source>
        <dbReference type="Proteomes" id="UP000018542"/>
    </source>
</evidence>
<dbReference type="PANTHER" id="PTHR28055:SF1">
    <property type="entry name" value="ALTERED INHERITANCE OF MITOCHONDRIA PROTEIN 41, MITOCHONDRIAL"/>
    <property type="match status" value="1"/>
</dbReference>
<dbReference type="EMBL" id="CP006912">
    <property type="protein sequence ID" value="AHB48738.1"/>
    <property type="molecule type" value="Genomic_DNA"/>
</dbReference>
<dbReference type="Pfam" id="PF09424">
    <property type="entry name" value="YqeY"/>
    <property type="match status" value="1"/>
</dbReference>
<sequence length="188" mass="20220">MRWHTLSLPAPEPNAAVARVRRALVLYSGQTFGQREGSIMRARITQDIKDAMKSGNKARLSTLRLISAAIKDREIGVGGAAPAEVGDADVVTILQKMVKQRRESIATYEKAGRQDLADQEKAEVAILDEYLPQQMDEAATKAAIGALIAELGAAGPKDMGRVMGALKERFAGQMDFGKASGLVKELLS</sequence>
<dbReference type="GO" id="GO:0016740">
    <property type="term" value="F:transferase activity"/>
    <property type="evidence" value="ECO:0007669"/>
    <property type="project" value="UniProtKB-KW"/>
</dbReference>
<dbReference type="Gene3D" id="1.10.1510.10">
    <property type="entry name" value="Uncharacterised protein YqeY/AIM41 PF09424, N-terminal domain"/>
    <property type="match status" value="1"/>
</dbReference>
<keyword evidence="2" id="KW-1185">Reference proteome</keyword>
<name>V5SDY8_9HYPH</name>
<dbReference type="Proteomes" id="UP000018542">
    <property type="component" value="Chromosome"/>
</dbReference>
<dbReference type="Gene3D" id="1.10.10.410">
    <property type="match status" value="1"/>
</dbReference>
<dbReference type="PANTHER" id="PTHR28055">
    <property type="entry name" value="ALTERED INHERITANCE OF MITOCHONDRIA PROTEIN 41, MITOCHONDRIAL"/>
    <property type="match status" value="1"/>
</dbReference>
<dbReference type="HOGENOM" id="CLU_079430_2_2_5"/>